<dbReference type="InterPro" id="IPR003961">
    <property type="entry name" value="FN3_dom"/>
</dbReference>
<dbReference type="GeneID" id="78819931"/>
<sequence>MPRDQGASDGCEGAGATDVDSATGGTSTTVLSPPAGLAVDGVTAVTATVTWSPPPDADEGGLDHYAVAVDGTKRADASRGTRRAAVANLAPGTTHTIGVTAVDAAGEASLPATVAVTTAEVTTAVDPSADPESNSTATDSTRRPGPSGGRQGTHTERRDL</sequence>
<keyword evidence="4" id="KW-1185">Reference proteome</keyword>
<organism evidence="3 4">
    <name type="scientific">Halosimplex aquaticum</name>
    <dbReference type="NCBI Taxonomy" id="3026162"/>
    <lineage>
        <taxon>Archaea</taxon>
        <taxon>Methanobacteriati</taxon>
        <taxon>Methanobacteriota</taxon>
        <taxon>Stenosarchaea group</taxon>
        <taxon>Halobacteria</taxon>
        <taxon>Halobacteriales</taxon>
        <taxon>Haloarculaceae</taxon>
        <taxon>Halosimplex</taxon>
    </lineage>
</organism>
<dbReference type="AlphaFoldDB" id="A0ABD5XX22"/>
<feature type="region of interest" description="Disordered" evidence="1">
    <location>
        <begin position="121"/>
        <end position="160"/>
    </location>
</feature>
<gene>
    <name evidence="3" type="ORF">ACFQMA_07445</name>
</gene>
<feature type="region of interest" description="Disordered" evidence="1">
    <location>
        <begin position="1"/>
        <end position="35"/>
    </location>
</feature>
<dbReference type="RefSeq" id="WP_274325255.1">
    <property type="nucleotide sequence ID" value="NZ_CP118158.1"/>
</dbReference>
<dbReference type="SMART" id="SM00060">
    <property type="entry name" value="FN3"/>
    <property type="match status" value="1"/>
</dbReference>
<proteinExistence type="predicted"/>
<evidence type="ECO:0000256" key="1">
    <source>
        <dbReference type="SAM" id="MobiDB-lite"/>
    </source>
</evidence>
<evidence type="ECO:0000313" key="3">
    <source>
        <dbReference type="EMBL" id="MFC7139672.1"/>
    </source>
</evidence>
<accession>A0ABD5XX22</accession>
<dbReference type="SUPFAM" id="SSF49265">
    <property type="entry name" value="Fibronectin type III"/>
    <property type="match status" value="1"/>
</dbReference>
<dbReference type="Proteomes" id="UP001596432">
    <property type="component" value="Unassembled WGS sequence"/>
</dbReference>
<dbReference type="Pfam" id="PF00041">
    <property type="entry name" value="fn3"/>
    <property type="match status" value="1"/>
</dbReference>
<dbReference type="PROSITE" id="PS50853">
    <property type="entry name" value="FN3"/>
    <property type="match status" value="1"/>
</dbReference>
<evidence type="ECO:0000313" key="4">
    <source>
        <dbReference type="Proteomes" id="UP001596432"/>
    </source>
</evidence>
<dbReference type="InterPro" id="IPR013783">
    <property type="entry name" value="Ig-like_fold"/>
</dbReference>
<evidence type="ECO:0000259" key="2">
    <source>
        <dbReference type="PROSITE" id="PS50853"/>
    </source>
</evidence>
<dbReference type="CDD" id="cd00063">
    <property type="entry name" value="FN3"/>
    <property type="match status" value="1"/>
</dbReference>
<dbReference type="EMBL" id="JBHTAS010000001">
    <property type="protein sequence ID" value="MFC7139672.1"/>
    <property type="molecule type" value="Genomic_DNA"/>
</dbReference>
<dbReference type="InterPro" id="IPR036116">
    <property type="entry name" value="FN3_sf"/>
</dbReference>
<dbReference type="Gene3D" id="2.60.40.10">
    <property type="entry name" value="Immunoglobulins"/>
    <property type="match status" value="1"/>
</dbReference>
<name>A0ABD5XX22_9EURY</name>
<reference evidence="3 4" key="1">
    <citation type="journal article" date="2019" name="Int. J. Syst. Evol. Microbiol.">
        <title>The Global Catalogue of Microorganisms (GCM) 10K type strain sequencing project: providing services to taxonomists for standard genome sequencing and annotation.</title>
        <authorList>
            <consortium name="The Broad Institute Genomics Platform"/>
            <consortium name="The Broad Institute Genome Sequencing Center for Infectious Disease"/>
            <person name="Wu L."/>
            <person name="Ma J."/>
        </authorList>
    </citation>
    <scope>NUCLEOTIDE SEQUENCE [LARGE SCALE GENOMIC DNA]</scope>
    <source>
        <strain evidence="3 4">XZYJT29</strain>
    </source>
</reference>
<protein>
    <submittedName>
        <fullName evidence="3">Fibronectin type III domain-containing protein</fullName>
    </submittedName>
</protein>
<comment type="caution">
    <text evidence="3">The sequence shown here is derived from an EMBL/GenBank/DDBJ whole genome shotgun (WGS) entry which is preliminary data.</text>
</comment>
<feature type="domain" description="Fibronectin type-III" evidence="2">
    <location>
        <begin position="33"/>
        <end position="122"/>
    </location>
</feature>